<keyword evidence="3 5" id="KW-1133">Transmembrane helix</keyword>
<dbReference type="RefSeq" id="WP_386371941.1">
    <property type="nucleotide sequence ID" value="NZ_JBHUMP010000003.1"/>
</dbReference>
<evidence type="ECO:0000256" key="5">
    <source>
        <dbReference type="SAM" id="Phobius"/>
    </source>
</evidence>
<feature type="transmembrane region" description="Helical" evidence="5">
    <location>
        <begin position="49"/>
        <end position="80"/>
    </location>
</feature>
<evidence type="ECO:0000256" key="4">
    <source>
        <dbReference type="ARBA" id="ARBA00023136"/>
    </source>
</evidence>
<comment type="caution">
    <text evidence="7">The sequence shown here is derived from an EMBL/GenBank/DDBJ whole genome shotgun (WGS) entry which is preliminary data.</text>
</comment>
<dbReference type="Proteomes" id="UP001597474">
    <property type="component" value="Unassembled WGS sequence"/>
</dbReference>
<accession>A0ABW5TYZ6</accession>
<evidence type="ECO:0000256" key="1">
    <source>
        <dbReference type="ARBA" id="ARBA00004141"/>
    </source>
</evidence>
<dbReference type="Pfam" id="PF05154">
    <property type="entry name" value="TM2"/>
    <property type="match status" value="1"/>
</dbReference>
<dbReference type="EMBL" id="JBHUMP010000003">
    <property type="protein sequence ID" value="MFD2738841.1"/>
    <property type="molecule type" value="Genomic_DNA"/>
</dbReference>
<dbReference type="PANTHER" id="PTHR21016">
    <property type="entry name" value="BETA-AMYLOID BINDING PROTEIN-RELATED"/>
    <property type="match status" value="1"/>
</dbReference>
<comment type="subcellular location">
    <subcellularLocation>
        <location evidence="1">Membrane</location>
        <topology evidence="1">Multi-pass membrane protein</topology>
    </subcellularLocation>
</comment>
<dbReference type="PANTHER" id="PTHR21016:SF25">
    <property type="entry name" value="TM2 DOMAIN-CONTAINING PROTEIN DDB_G0277895-RELATED"/>
    <property type="match status" value="1"/>
</dbReference>
<evidence type="ECO:0000256" key="2">
    <source>
        <dbReference type="ARBA" id="ARBA00022692"/>
    </source>
</evidence>
<proteinExistence type="predicted"/>
<gene>
    <name evidence="7" type="ORF">ACFSUD_04610</name>
</gene>
<dbReference type="InterPro" id="IPR007829">
    <property type="entry name" value="TM2"/>
</dbReference>
<evidence type="ECO:0000313" key="7">
    <source>
        <dbReference type="EMBL" id="MFD2738841.1"/>
    </source>
</evidence>
<keyword evidence="4 5" id="KW-0472">Membrane</keyword>
<organism evidence="7 8">
    <name type="scientific">Sulfitobacter aestuarii</name>
    <dbReference type="NCBI Taxonomy" id="2161676"/>
    <lineage>
        <taxon>Bacteria</taxon>
        <taxon>Pseudomonadati</taxon>
        <taxon>Pseudomonadota</taxon>
        <taxon>Alphaproteobacteria</taxon>
        <taxon>Rhodobacterales</taxon>
        <taxon>Roseobacteraceae</taxon>
        <taxon>Sulfitobacter</taxon>
    </lineage>
</organism>
<dbReference type="InterPro" id="IPR050932">
    <property type="entry name" value="TM2D1-3-like"/>
</dbReference>
<feature type="domain" description="TM2" evidence="6">
    <location>
        <begin position="19"/>
        <end position="69"/>
    </location>
</feature>
<name>A0ABW5TYZ6_9RHOB</name>
<keyword evidence="2 5" id="KW-0812">Transmembrane</keyword>
<keyword evidence="8" id="KW-1185">Reference proteome</keyword>
<evidence type="ECO:0000313" key="8">
    <source>
        <dbReference type="Proteomes" id="UP001597474"/>
    </source>
</evidence>
<evidence type="ECO:0000256" key="3">
    <source>
        <dbReference type="ARBA" id="ARBA00022989"/>
    </source>
</evidence>
<reference evidence="8" key="1">
    <citation type="journal article" date="2019" name="Int. J. Syst. Evol. Microbiol.">
        <title>The Global Catalogue of Microorganisms (GCM) 10K type strain sequencing project: providing services to taxonomists for standard genome sequencing and annotation.</title>
        <authorList>
            <consortium name="The Broad Institute Genomics Platform"/>
            <consortium name="The Broad Institute Genome Sequencing Center for Infectious Disease"/>
            <person name="Wu L."/>
            <person name="Ma J."/>
        </authorList>
    </citation>
    <scope>NUCLEOTIDE SEQUENCE [LARGE SCALE GENOMIC DNA]</scope>
    <source>
        <strain evidence="8">TISTR 2562</strain>
    </source>
</reference>
<feature type="transmembrane region" description="Helical" evidence="5">
    <location>
        <begin position="24"/>
        <end position="42"/>
    </location>
</feature>
<evidence type="ECO:0000259" key="6">
    <source>
        <dbReference type="Pfam" id="PF05154"/>
    </source>
</evidence>
<sequence>MALTTEQQMLVEQRLSNEKKSVGVAYLLWFFTGWIGGHRFYLGKIGSGVAMLILTILGWLTFTILIGFVFFAVVAIWALIDLFLIPGMIDNDQRAKRLRISNDMMSASGLPADPAT</sequence>
<protein>
    <submittedName>
        <fullName evidence="7">TM2 domain-containing protein</fullName>
    </submittedName>
</protein>